<proteinExistence type="inferred from homology"/>
<dbReference type="EMBL" id="CP065668">
    <property type="protein sequence ID" value="QPS06711.1"/>
    <property type="molecule type" value="Genomic_DNA"/>
</dbReference>
<dbReference type="InterPro" id="IPR017927">
    <property type="entry name" value="FAD-bd_FR_type"/>
</dbReference>
<dbReference type="GO" id="GO:0016491">
    <property type="term" value="F:oxidoreductase activity"/>
    <property type="evidence" value="ECO:0007669"/>
    <property type="project" value="InterPro"/>
</dbReference>
<dbReference type="Gene3D" id="3.40.50.80">
    <property type="entry name" value="Nucleotide-binding domain of ferredoxin-NADP reductase (FNR) module"/>
    <property type="match status" value="1"/>
</dbReference>
<dbReference type="InterPro" id="IPR039374">
    <property type="entry name" value="SIP_fam"/>
</dbReference>
<evidence type="ECO:0000313" key="3">
    <source>
        <dbReference type="EMBL" id="QPS06711.1"/>
    </source>
</evidence>
<name>A0A7T2S0F1_DELAC</name>
<dbReference type="InterPro" id="IPR013113">
    <property type="entry name" value="SIP_FAD-bd"/>
</dbReference>
<evidence type="ECO:0000313" key="4">
    <source>
        <dbReference type="Proteomes" id="UP000594778"/>
    </source>
</evidence>
<comment type="similarity">
    <text evidence="1">Belongs to the SIP oxidoreductase family.</text>
</comment>
<dbReference type="Pfam" id="PF08021">
    <property type="entry name" value="FAD_binding_9"/>
    <property type="match status" value="1"/>
</dbReference>
<dbReference type="CDD" id="cd06193">
    <property type="entry name" value="siderophore_interacting"/>
    <property type="match status" value="1"/>
</dbReference>
<dbReference type="Proteomes" id="UP000594778">
    <property type="component" value="Chromosome"/>
</dbReference>
<evidence type="ECO:0000259" key="2">
    <source>
        <dbReference type="PROSITE" id="PS51384"/>
    </source>
</evidence>
<organism evidence="3 4">
    <name type="scientific">Delftia acidovorans</name>
    <name type="common">Pseudomonas acidovorans</name>
    <name type="synonym">Comamonas acidovorans</name>
    <dbReference type="NCBI Taxonomy" id="80866"/>
    <lineage>
        <taxon>Bacteria</taxon>
        <taxon>Pseudomonadati</taxon>
        <taxon>Pseudomonadota</taxon>
        <taxon>Betaproteobacteria</taxon>
        <taxon>Burkholderiales</taxon>
        <taxon>Comamonadaceae</taxon>
        <taxon>Delftia</taxon>
    </lineage>
</organism>
<reference evidence="3 4" key="1">
    <citation type="submission" date="2020-12" db="EMBL/GenBank/DDBJ databases">
        <title>FDA dAtabase for Regulatory Grade micrObial Sequences (FDA-ARGOS): Supporting development and validation of Infectious Disease Dx tests.</title>
        <authorList>
            <person name="Sproer C."/>
            <person name="Gronow S."/>
            <person name="Severitt S."/>
            <person name="Schroder I."/>
            <person name="Tallon L."/>
            <person name="Sadzewicz L."/>
            <person name="Zhao X."/>
            <person name="Boylan J."/>
            <person name="Ott S."/>
            <person name="Bowen H."/>
            <person name="Vavikolanu K."/>
            <person name="Mehta A."/>
            <person name="Aluvathingal J."/>
            <person name="Nadendla S."/>
            <person name="Lowell S."/>
            <person name="Myers T."/>
            <person name="Yan Y."/>
            <person name="Sichtig H."/>
        </authorList>
    </citation>
    <scope>NUCLEOTIDE SEQUENCE [LARGE SCALE GENOMIC DNA]</scope>
    <source>
        <strain evidence="3 4">FDAARGOS_909</strain>
    </source>
</reference>
<gene>
    <name evidence="3" type="ORF">I6G66_20685</name>
</gene>
<dbReference type="PANTHER" id="PTHR30157">
    <property type="entry name" value="FERRIC REDUCTASE, NADPH-DEPENDENT"/>
    <property type="match status" value="1"/>
</dbReference>
<dbReference type="InterPro" id="IPR017938">
    <property type="entry name" value="Riboflavin_synthase-like_b-brl"/>
</dbReference>
<dbReference type="InterPro" id="IPR007037">
    <property type="entry name" value="SIP_rossman_dom"/>
</dbReference>
<dbReference type="InterPro" id="IPR039261">
    <property type="entry name" value="FNR_nucleotide-bd"/>
</dbReference>
<feature type="domain" description="FAD-binding FR-type" evidence="2">
    <location>
        <begin position="105"/>
        <end position="239"/>
    </location>
</feature>
<dbReference type="RefSeq" id="WP_183017494.1">
    <property type="nucleotide sequence ID" value="NZ_CP065668.1"/>
</dbReference>
<dbReference type="Pfam" id="PF04954">
    <property type="entry name" value="SIP"/>
    <property type="match status" value="1"/>
</dbReference>
<dbReference type="Gene3D" id="2.40.30.10">
    <property type="entry name" value="Translation factors"/>
    <property type="match status" value="1"/>
</dbReference>
<dbReference type="PANTHER" id="PTHR30157:SF0">
    <property type="entry name" value="NADPH-DEPENDENT FERRIC-CHELATE REDUCTASE"/>
    <property type="match status" value="1"/>
</dbReference>
<dbReference type="SUPFAM" id="SSF63380">
    <property type="entry name" value="Riboflavin synthase domain-like"/>
    <property type="match status" value="1"/>
</dbReference>
<dbReference type="AlphaFoldDB" id="A0A7T2S0F1"/>
<dbReference type="PROSITE" id="PS51384">
    <property type="entry name" value="FAD_FR"/>
    <property type="match status" value="1"/>
</dbReference>
<accession>A0A7T2S0F1</accession>
<evidence type="ECO:0000256" key="1">
    <source>
        <dbReference type="ARBA" id="ARBA00035644"/>
    </source>
</evidence>
<protein>
    <submittedName>
        <fullName evidence="3">Siderophore-interacting protein</fullName>
    </submittedName>
</protein>
<sequence>MTLLQARTSVRSERADEAMAAVVEHMLEHDIAVRREGARWVAAYEGGRGQLWLEDGQIHAEVAAPGVELLQDMKLMLAHLLLGATGAADAALAWDGDGAAMLRPPAFRELQVLAVRDLTPHMRRVRFACDDMARYAQDSNIHVKLLFPQPGVAEPEWPTLSASGLLRLPEGDRRLDMRTYTMRAMGVDGVDSEAGGANGWMDVDFVLHEDAGPGSAWAARAQPGQRIGMTGPGGRTATPADWMLLAGDDTGLPAMLRIAAALPAHTRGHVFAEVQGPQDEQPVQAPAGLQWHWLHRGAAEAGTTTLLIDALRAVRWPDLLAGHPASRFVWAAGEFDTAQAVRQWAREERGLEKHEQLVVAYWRRGMSESDFKAAK</sequence>